<comment type="caution">
    <text evidence="1">The sequence shown here is derived from an EMBL/GenBank/DDBJ whole genome shotgun (WGS) entry which is preliminary data.</text>
</comment>
<dbReference type="AlphaFoldDB" id="K2G2U0"/>
<accession>K2G2U0</accession>
<evidence type="ECO:0000313" key="1">
    <source>
        <dbReference type="EMBL" id="EKE29523.1"/>
    </source>
</evidence>
<proteinExistence type="predicted"/>
<gene>
    <name evidence="1" type="ORF">ACD_2C00155G0001</name>
</gene>
<name>K2G2U0_9BACT</name>
<reference evidence="1" key="1">
    <citation type="journal article" date="2012" name="Science">
        <title>Fermentation, hydrogen, and sulfur metabolism in multiple uncultivated bacterial phyla.</title>
        <authorList>
            <person name="Wrighton K.C."/>
            <person name="Thomas B.C."/>
            <person name="Sharon I."/>
            <person name="Miller C.S."/>
            <person name="Castelle C.J."/>
            <person name="VerBerkmoes N.C."/>
            <person name="Wilkins M.J."/>
            <person name="Hettich R.L."/>
            <person name="Lipton M.S."/>
            <person name="Williams K.H."/>
            <person name="Long P.E."/>
            <person name="Banfield J.F."/>
        </authorList>
    </citation>
    <scope>NUCLEOTIDE SEQUENCE [LARGE SCALE GENOMIC DNA]</scope>
</reference>
<protein>
    <submittedName>
        <fullName evidence="1">Uncharacterized protein</fullName>
    </submittedName>
</protein>
<sequence>MMRRQARSLLTDIFLPRRSSAIWSGLLREIKETDMAKRHPDSLLHISLDNSLIAFTSTIVRRLIKRTYQNATGRKKLELLDWIIINMQSSGISTPLRRYIRKLTRMYKFLNK</sequence>
<dbReference type="EMBL" id="AMFJ01000155">
    <property type="protein sequence ID" value="EKE29523.1"/>
    <property type="molecule type" value="Genomic_DNA"/>
</dbReference>
<organism evidence="1">
    <name type="scientific">uncultured bacterium</name>
    <name type="common">gcode 4</name>
    <dbReference type="NCBI Taxonomy" id="1234023"/>
    <lineage>
        <taxon>Bacteria</taxon>
        <taxon>environmental samples</taxon>
    </lineage>
</organism>